<gene>
    <name evidence="3" type="ORF">U6N30_27055</name>
</gene>
<name>A0ABZ1AXY1_9ACTN</name>
<dbReference type="EMBL" id="CP141261">
    <property type="protein sequence ID" value="WRL63365.1"/>
    <property type="molecule type" value="Genomic_DNA"/>
</dbReference>
<dbReference type="InterPro" id="IPR005543">
    <property type="entry name" value="PASTA_dom"/>
</dbReference>
<dbReference type="PROSITE" id="PS51178">
    <property type="entry name" value="PASTA"/>
    <property type="match status" value="1"/>
</dbReference>
<organism evidence="3 4">
    <name type="scientific">Blastococcus brunescens</name>
    <dbReference type="NCBI Taxonomy" id="1564165"/>
    <lineage>
        <taxon>Bacteria</taxon>
        <taxon>Bacillati</taxon>
        <taxon>Actinomycetota</taxon>
        <taxon>Actinomycetes</taxon>
        <taxon>Geodermatophilales</taxon>
        <taxon>Geodermatophilaceae</taxon>
        <taxon>Blastococcus</taxon>
    </lineage>
</organism>
<feature type="region of interest" description="Disordered" evidence="1">
    <location>
        <begin position="130"/>
        <end position="176"/>
    </location>
</feature>
<dbReference type="Pfam" id="PF03793">
    <property type="entry name" value="PASTA"/>
    <property type="match status" value="1"/>
</dbReference>
<dbReference type="CDD" id="cd06577">
    <property type="entry name" value="PASTA_pknB"/>
    <property type="match status" value="1"/>
</dbReference>
<sequence>MPRESVRDVTPMRIRYCHRLRTCGAVRRGSTILALGSVLFAVTACGSTAAMPDVVGMRLDVAHNELEELGIENFEDIDVIGEEDSIWRDANWVVVEQDPPAGTRDVDTDTTIKLSVGNEDDEEVLTRIPADSPFALEQSEAEREAAESAAQEAENREAQAAREEEEEAAADAEQRANDARSYATDIDEAFAEPVQGVMSLYVENAEAVHAAGGDSVVAARNAISAREFFDTALSGLNTRDVSPPASLDGAERLGDVVDRMRNALAGMVVASEALIDAVDTGAPSAFARELSARADAIEEWNQAMRDIYGAAGMEPRLVQAG</sequence>
<protein>
    <submittedName>
        <fullName evidence="3">PASTA domain-containing protein</fullName>
    </submittedName>
</protein>
<feature type="compositionally biased region" description="Basic and acidic residues" evidence="1">
    <location>
        <begin position="153"/>
        <end position="162"/>
    </location>
</feature>
<dbReference type="RefSeq" id="WP_324274700.1">
    <property type="nucleotide sequence ID" value="NZ_CP141261.1"/>
</dbReference>
<evidence type="ECO:0000313" key="3">
    <source>
        <dbReference type="EMBL" id="WRL63365.1"/>
    </source>
</evidence>
<dbReference type="SMART" id="SM00740">
    <property type="entry name" value="PASTA"/>
    <property type="match status" value="1"/>
</dbReference>
<evidence type="ECO:0000313" key="4">
    <source>
        <dbReference type="Proteomes" id="UP001324287"/>
    </source>
</evidence>
<proteinExistence type="predicted"/>
<feature type="domain" description="PASTA" evidence="2">
    <location>
        <begin position="46"/>
        <end position="118"/>
    </location>
</feature>
<evidence type="ECO:0000256" key="1">
    <source>
        <dbReference type="SAM" id="MobiDB-lite"/>
    </source>
</evidence>
<dbReference type="Gene3D" id="3.30.10.20">
    <property type="match status" value="1"/>
</dbReference>
<accession>A0ABZ1AXY1</accession>
<reference evidence="3 4" key="1">
    <citation type="submission" date="2023-12" db="EMBL/GenBank/DDBJ databases">
        <title>Blastococcus brunescens sp. nov., an actonobacterium isolated from sandstone collected in sahara desert.</title>
        <authorList>
            <person name="Gtari M."/>
            <person name="Ghodhbane F."/>
        </authorList>
    </citation>
    <scope>NUCLEOTIDE SEQUENCE [LARGE SCALE GENOMIC DNA]</scope>
    <source>
        <strain evidence="3 4">BMG 8361</strain>
    </source>
</reference>
<keyword evidence="4" id="KW-1185">Reference proteome</keyword>
<evidence type="ECO:0000259" key="2">
    <source>
        <dbReference type="PROSITE" id="PS51178"/>
    </source>
</evidence>
<dbReference type="Proteomes" id="UP001324287">
    <property type="component" value="Chromosome"/>
</dbReference>